<proteinExistence type="predicted"/>
<keyword evidence="3" id="KW-1185">Reference proteome</keyword>
<reference evidence="3" key="1">
    <citation type="submission" date="2017-09" db="EMBL/GenBank/DDBJ databases">
        <authorList>
            <person name="Varghese N."/>
            <person name="Submissions S."/>
        </authorList>
    </citation>
    <scope>NUCLEOTIDE SEQUENCE [LARGE SCALE GENOMIC DNA]</scope>
    <source>
        <strain evidence="3">DSM 2913</strain>
    </source>
</reference>
<sequence length="259" mass="29789">MGKGGLSLKVKVLVFDIFGDFAHFRKFFTTSSPLTFPFPPPPTVRGIIGAILGFGREEYLEKTKDLYIGIGILSPIKKIRMGRNLVFTKDKSENFDPTLISSRKAEGEPRTQVRAEFVKDPKYRIYVSGEEEFLNNLKEMVENHRTYYTVSLGLSELLADFSYVGIYQGYYQEESEKADSVIPVHVVDEINIERLQKIGKERIPTLMDVDRTVRKYEDVIFNMEGGAIYGKFKNLLKLENGEVIHLWRSQEFTPTQMYS</sequence>
<dbReference type="EMBL" id="OBEN01000008">
    <property type="protein sequence ID" value="SNZ15584.1"/>
    <property type="molecule type" value="Genomic_DNA"/>
</dbReference>
<dbReference type="Gene3D" id="3.30.70.2660">
    <property type="match status" value="1"/>
</dbReference>
<evidence type="ECO:0000256" key="1">
    <source>
        <dbReference type="ARBA" id="ARBA00023118"/>
    </source>
</evidence>
<evidence type="ECO:0000313" key="2">
    <source>
        <dbReference type="EMBL" id="SNZ15584.1"/>
    </source>
</evidence>
<keyword evidence="1" id="KW-0051">Antiviral defense</keyword>
<dbReference type="Pfam" id="PF09704">
    <property type="entry name" value="Cas_Cas5d"/>
    <property type="match status" value="1"/>
</dbReference>
<dbReference type="GO" id="GO:0043571">
    <property type="term" value="P:maintenance of CRISPR repeat elements"/>
    <property type="evidence" value="ECO:0007669"/>
    <property type="project" value="InterPro"/>
</dbReference>
<dbReference type="InterPro" id="IPR013421">
    <property type="entry name" value="CRISPR-assoc_prot_Cas5_HALMA"/>
</dbReference>
<organism evidence="2 3">
    <name type="scientific">Hydrogenobacter hydrogenophilus</name>
    <dbReference type="NCBI Taxonomy" id="35835"/>
    <lineage>
        <taxon>Bacteria</taxon>
        <taxon>Pseudomonadati</taxon>
        <taxon>Aquificota</taxon>
        <taxon>Aquificia</taxon>
        <taxon>Aquificales</taxon>
        <taxon>Aquificaceae</taxon>
        <taxon>Hydrogenobacter</taxon>
    </lineage>
</organism>
<evidence type="ECO:0000313" key="3">
    <source>
        <dbReference type="Proteomes" id="UP000218627"/>
    </source>
</evidence>
<name>A0A285P1G7_9AQUI</name>
<dbReference type="AlphaFoldDB" id="A0A285P1G7"/>
<dbReference type="NCBIfam" id="TIGR02593">
    <property type="entry name" value="CRISPR_cas5"/>
    <property type="match status" value="1"/>
</dbReference>
<dbReference type="GO" id="GO:0051607">
    <property type="term" value="P:defense response to virus"/>
    <property type="evidence" value="ECO:0007669"/>
    <property type="project" value="UniProtKB-KW"/>
</dbReference>
<dbReference type="Proteomes" id="UP000218627">
    <property type="component" value="Unassembled WGS sequence"/>
</dbReference>
<gene>
    <name evidence="2" type="ORF">SAMN06265353_1407</name>
</gene>
<dbReference type="NCBIfam" id="TIGR02592">
    <property type="entry name" value="cas_Cas5h"/>
    <property type="match status" value="1"/>
</dbReference>
<dbReference type="InterPro" id="IPR021124">
    <property type="entry name" value="CRISPR-assoc_prot_Cas5"/>
</dbReference>
<dbReference type="InterPro" id="IPR013422">
    <property type="entry name" value="CRISPR-assoc_prot_Cas5_N"/>
</dbReference>
<protein>
    <submittedName>
        <fullName evidence="2">CRISPR-associated protein Cas5h</fullName>
    </submittedName>
</protein>
<accession>A0A285P1G7</accession>